<dbReference type="EMBL" id="JAUSRO010000005">
    <property type="protein sequence ID" value="MDP9899714.1"/>
    <property type="molecule type" value="Genomic_DNA"/>
</dbReference>
<reference evidence="1 2" key="1">
    <citation type="submission" date="2023-07" db="EMBL/GenBank/DDBJ databases">
        <title>Sorghum-associated microbial communities from plants grown in Nebraska, USA.</title>
        <authorList>
            <person name="Schachtman D."/>
        </authorList>
    </citation>
    <scope>NUCLEOTIDE SEQUENCE [LARGE SCALE GENOMIC DNA]</scope>
    <source>
        <strain evidence="1 2">DS1607</strain>
    </source>
</reference>
<organism evidence="1 2">
    <name type="scientific">Variovorax ginsengisoli</name>
    <dbReference type="NCBI Taxonomy" id="363844"/>
    <lineage>
        <taxon>Bacteria</taxon>
        <taxon>Pseudomonadati</taxon>
        <taxon>Pseudomonadota</taxon>
        <taxon>Betaproteobacteria</taxon>
        <taxon>Burkholderiales</taxon>
        <taxon>Comamonadaceae</taxon>
        <taxon>Variovorax</taxon>
    </lineage>
</organism>
<name>A0ABT9S5S7_9BURK</name>
<sequence length="86" mass="9709">MDAPAQTEDARRDAGLFILHMLLQRLEQQQPGLMDGMIDGILSDRAAMLATDEPNGYPRRIGDEALRILRLANDQLKIPWEPLRKG</sequence>
<protein>
    <submittedName>
        <fullName evidence="1">Uncharacterized protein</fullName>
    </submittedName>
</protein>
<gene>
    <name evidence="1" type="ORF">J2W36_001965</name>
</gene>
<evidence type="ECO:0000313" key="1">
    <source>
        <dbReference type="EMBL" id="MDP9899714.1"/>
    </source>
</evidence>
<keyword evidence="2" id="KW-1185">Reference proteome</keyword>
<dbReference type="Proteomes" id="UP001226867">
    <property type="component" value="Unassembled WGS sequence"/>
</dbReference>
<comment type="caution">
    <text evidence="1">The sequence shown here is derived from an EMBL/GenBank/DDBJ whole genome shotgun (WGS) entry which is preliminary data.</text>
</comment>
<accession>A0ABT9S5S7</accession>
<dbReference type="RefSeq" id="WP_307689531.1">
    <property type="nucleotide sequence ID" value="NZ_JAUSRO010000005.1"/>
</dbReference>
<evidence type="ECO:0000313" key="2">
    <source>
        <dbReference type="Proteomes" id="UP001226867"/>
    </source>
</evidence>
<proteinExistence type="predicted"/>